<keyword evidence="2" id="KW-1185">Reference proteome</keyword>
<dbReference type="Proteomes" id="UP001204953">
    <property type="component" value="Unassembled WGS sequence"/>
</dbReference>
<evidence type="ECO:0000313" key="1">
    <source>
        <dbReference type="EMBL" id="MCP2730655.1"/>
    </source>
</evidence>
<name>A0AAE3GTY0_9CYAN</name>
<accession>A0AAE3GTY0</accession>
<sequence>MHIEFMVEEQSAKEALHNLLPKILKINTTFDIHSYRGKTDLLSKLPSRLKGYKAWLPEDHLIVVLVDKDREDCLILKNNLEKIATEAGLITKSSAGIDKPFQVLNRIAIEELEAWFFGDIPAITTAYPRVSPNLATQAKYRDPDGITGGTWEALERVLQKAGYHQGGLEKNKAAREISRHMNPANNRSKSFQVFYNALLKE</sequence>
<dbReference type="EMBL" id="JAMZMM010000226">
    <property type="protein sequence ID" value="MCP2730655.1"/>
    <property type="molecule type" value="Genomic_DNA"/>
</dbReference>
<reference evidence="1" key="1">
    <citation type="submission" date="2022-06" db="EMBL/GenBank/DDBJ databases">
        <title>New cyanobacteria of genus Symplocastrum in benthos of Lake Baikal.</title>
        <authorList>
            <person name="Sorokovikova E."/>
            <person name="Tikhonova I."/>
            <person name="Krasnopeev A."/>
            <person name="Evseev P."/>
            <person name="Gladkikh A."/>
            <person name="Belykh O."/>
        </authorList>
    </citation>
    <scope>NUCLEOTIDE SEQUENCE</scope>
    <source>
        <strain evidence="1">BBK-W-15</strain>
    </source>
</reference>
<dbReference type="Pfam" id="PF14103">
    <property type="entry name" value="DUF4276"/>
    <property type="match status" value="1"/>
</dbReference>
<evidence type="ECO:0000313" key="2">
    <source>
        <dbReference type="Proteomes" id="UP001204953"/>
    </source>
</evidence>
<dbReference type="InterPro" id="IPR025455">
    <property type="entry name" value="DUF4276"/>
</dbReference>
<gene>
    <name evidence="1" type="ORF">NJ959_19685</name>
</gene>
<organism evidence="1 2">
    <name type="scientific">Limnofasciculus baicalensis BBK-W-15</name>
    <dbReference type="NCBI Taxonomy" id="2699891"/>
    <lineage>
        <taxon>Bacteria</taxon>
        <taxon>Bacillati</taxon>
        <taxon>Cyanobacteriota</taxon>
        <taxon>Cyanophyceae</taxon>
        <taxon>Coleofasciculales</taxon>
        <taxon>Coleofasciculaceae</taxon>
        <taxon>Limnofasciculus</taxon>
        <taxon>Limnofasciculus baicalensis</taxon>
    </lineage>
</organism>
<dbReference type="RefSeq" id="WP_373693682.1">
    <property type="nucleotide sequence ID" value="NZ_JAMZMM010000226.1"/>
</dbReference>
<dbReference type="AlphaFoldDB" id="A0AAE3GTY0"/>
<comment type="caution">
    <text evidence="1">The sequence shown here is derived from an EMBL/GenBank/DDBJ whole genome shotgun (WGS) entry which is preliminary data.</text>
</comment>
<proteinExistence type="predicted"/>
<protein>
    <submittedName>
        <fullName evidence="1">DUF4276 family protein</fullName>
    </submittedName>
</protein>